<sequence>MKTISKIRVPKADVLPGGAFRELAITSIIMGHGSFEVGDNVEFRADMSKVQPTFVDLVALVQSGGYFENIKLGIEFTNVTAALQNVPSIVQGYQLPDPDNEGQMLTHTWITWLRQYGGGKVLKEITGTKYVIKANRGEQLLNSDELKVIHAMIGIQVIEWSAVKACYNDSDNWETINI</sequence>
<evidence type="ECO:0000313" key="1">
    <source>
        <dbReference type="EMBL" id="KKL75518.1"/>
    </source>
</evidence>
<accession>A0A0F9EN29</accession>
<dbReference type="EMBL" id="LAZR01024327">
    <property type="protein sequence ID" value="KKL75518.1"/>
    <property type="molecule type" value="Genomic_DNA"/>
</dbReference>
<comment type="caution">
    <text evidence="1">The sequence shown here is derived from an EMBL/GenBank/DDBJ whole genome shotgun (WGS) entry which is preliminary data.</text>
</comment>
<protein>
    <submittedName>
        <fullName evidence="1">Uncharacterized protein</fullName>
    </submittedName>
</protein>
<gene>
    <name evidence="1" type="ORF">LCGC14_2054090</name>
</gene>
<dbReference type="AlphaFoldDB" id="A0A0F9EN29"/>
<name>A0A0F9EN29_9ZZZZ</name>
<reference evidence="1" key="1">
    <citation type="journal article" date="2015" name="Nature">
        <title>Complex archaea that bridge the gap between prokaryotes and eukaryotes.</title>
        <authorList>
            <person name="Spang A."/>
            <person name="Saw J.H."/>
            <person name="Jorgensen S.L."/>
            <person name="Zaremba-Niedzwiedzka K."/>
            <person name="Martijn J."/>
            <person name="Lind A.E."/>
            <person name="van Eijk R."/>
            <person name="Schleper C."/>
            <person name="Guy L."/>
            <person name="Ettema T.J."/>
        </authorList>
    </citation>
    <scope>NUCLEOTIDE SEQUENCE</scope>
</reference>
<proteinExistence type="predicted"/>
<organism evidence="1">
    <name type="scientific">marine sediment metagenome</name>
    <dbReference type="NCBI Taxonomy" id="412755"/>
    <lineage>
        <taxon>unclassified sequences</taxon>
        <taxon>metagenomes</taxon>
        <taxon>ecological metagenomes</taxon>
    </lineage>
</organism>